<evidence type="ECO:0000313" key="9">
    <source>
        <dbReference type="Proteomes" id="UP000334923"/>
    </source>
</evidence>
<evidence type="ECO:0000256" key="1">
    <source>
        <dbReference type="ARBA" id="ARBA00009998"/>
    </source>
</evidence>
<dbReference type="PANTHER" id="PTHR34137:SF1">
    <property type="entry name" value="EXODEOXYRIBONUCLEASE 7 SMALL SUBUNIT"/>
    <property type="match status" value="1"/>
</dbReference>
<feature type="compositionally biased region" description="Basic and acidic residues" evidence="7">
    <location>
        <begin position="79"/>
        <end position="90"/>
    </location>
</feature>
<dbReference type="GO" id="GO:0008855">
    <property type="term" value="F:exodeoxyribonuclease VII activity"/>
    <property type="evidence" value="ECO:0007669"/>
    <property type="project" value="UniProtKB-UniRule"/>
</dbReference>
<organism evidence="8 9">
    <name type="scientific">Methylacidimicrobium tartarophylax</name>
    <dbReference type="NCBI Taxonomy" id="1041768"/>
    <lineage>
        <taxon>Bacteria</taxon>
        <taxon>Pseudomonadati</taxon>
        <taxon>Verrucomicrobiota</taxon>
        <taxon>Methylacidimicrobium</taxon>
    </lineage>
</organism>
<feature type="region of interest" description="Disordered" evidence="7">
    <location>
        <begin position="67"/>
        <end position="90"/>
    </location>
</feature>
<dbReference type="RefSeq" id="WP_142660173.1">
    <property type="nucleotide sequence ID" value="NZ_CABFVA020000072.1"/>
</dbReference>
<dbReference type="SUPFAM" id="SSF116842">
    <property type="entry name" value="XseB-like"/>
    <property type="match status" value="1"/>
</dbReference>
<dbReference type="Gene3D" id="1.10.287.1040">
    <property type="entry name" value="Exonuclease VII, small subunit"/>
    <property type="match status" value="1"/>
</dbReference>
<dbReference type="NCBIfam" id="TIGR01280">
    <property type="entry name" value="xseB"/>
    <property type="match status" value="1"/>
</dbReference>
<dbReference type="InterPro" id="IPR037004">
    <property type="entry name" value="Exonuc_VII_ssu_sf"/>
</dbReference>
<dbReference type="AlphaFoldDB" id="A0A5E6MAN5"/>
<dbReference type="PANTHER" id="PTHR34137">
    <property type="entry name" value="EXODEOXYRIBONUCLEASE 7 SMALL SUBUNIT"/>
    <property type="match status" value="1"/>
</dbReference>
<dbReference type="EC" id="3.1.11.6" evidence="6"/>
<evidence type="ECO:0000256" key="6">
    <source>
        <dbReference type="HAMAP-Rule" id="MF_00337"/>
    </source>
</evidence>
<keyword evidence="2 6" id="KW-0963">Cytoplasm</keyword>
<accession>A0A5E6MAN5</accession>
<dbReference type="EMBL" id="CABFVA020000072">
    <property type="protein sequence ID" value="VVM06612.1"/>
    <property type="molecule type" value="Genomic_DNA"/>
</dbReference>
<name>A0A5E6MAN5_9BACT</name>
<proteinExistence type="inferred from homology"/>
<dbReference type="GO" id="GO:0009318">
    <property type="term" value="C:exodeoxyribonuclease VII complex"/>
    <property type="evidence" value="ECO:0007669"/>
    <property type="project" value="UniProtKB-UniRule"/>
</dbReference>
<evidence type="ECO:0000256" key="3">
    <source>
        <dbReference type="ARBA" id="ARBA00022722"/>
    </source>
</evidence>
<dbReference type="GO" id="GO:0005829">
    <property type="term" value="C:cytosol"/>
    <property type="evidence" value="ECO:0007669"/>
    <property type="project" value="TreeGrafter"/>
</dbReference>
<keyword evidence="5 6" id="KW-0269">Exonuclease</keyword>
<dbReference type="InterPro" id="IPR003761">
    <property type="entry name" value="Exonuc_VII_S"/>
</dbReference>
<keyword evidence="3 6" id="KW-0540">Nuclease</keyword>
<comment type="subunit">
    <text evidence="6">Heterooligomer composed of large and small subunits.</text>
</comment>
<protein>
    <recommendedName>
        <fullName evidence="6">Exodeoxyribonuclease 7 small subunit</fullName>
        <ecNumber evidence="6">3.1.11.6</ecNumber>
    </recommendedName>
    <alternativeName>
        <fullName evidence="6">Exodeoxyribonuclease VII small subunit</fullName>
        <shortName evidence="6">Exonuclease VII small subunit</shortName>
    </alternativeName>
</protein>
<evidence type="ECO:0000256" key="7">
    <source>
        <dbReference type="SAM" id="MobiDB-lite"/>
    </source>
</evidence>
<dbReference type="GO" id="GO:0006308">
    <property type="term" value="P:DNA catabolic process"/>
    <property type="evidence" value="ECO:0007669"/>
    <property type="project" value="UniProtKB-UniRule"/>
</dbReference>
<evidence type="ECO:0000256" key="5">
    <source>
        <dbReference type="ARBA" id="ARBA00022839"/>
    </source>
</evidence>
<comment type="catalytic activity">
    <reaction evidence="6">
        <text>Exonucleolytic cleavage in either 5'- to 3'- or 3'- to 5'-direction to yield nucleoside 5'-phosphates.</text>
        <dbReference type="EC" id="3.1.11.6"/>
    </reaction>
</comment>
<dbReference type="Pfam" id="PF02609">
    <property type="entry name" value="Exonuc_VII_S"/>
    <property type="match status" value="1"/>
</dbReference>
<dbReference type="HAMAP" id="MF_00337">
    <property type="entry name" value="Exonuc_7_S"/>
    <property type="match status" value="1"/>
</dbReference>
<comment type="similarity">
    <text evidence="1 6">Belongs to the XseB family.</text>
</comment>
<comment type="subcellular location">
    <subcellularLocation>
        <location evidence="6">Cytoplasm</location>
    </subcellularLocation>
</comment>
<keyword evidence="4 6" id="KW-0378">Hydrolase</keyword>
<sequence length="90" mass="9847">MGKTETAKGPTFEEAFRKLQEIVARMESGDLALEELLERYEEGMRLVKICSDKLSLAEQKISVLAQGAEGGESTASELRAAEQDSTRPGE</sequence>
<evidence type="ECO:0000256" key="2">
    <source>
        <dbReference type="ARBA" id="ARBA00022490"/>
    </source>
</evidence>
<evidence type="ECO:0000313" key="8">
    <source>
        <dbReference type="EMBL" id="VVM06612.1"/>
    </source>
</evidence>
<gene>
    <name evidence="6 8" type="primary">xseB</name>
    <name evidence="8" type="ORF">MAMT_01320</name>
</gene>
<reference evidence="8 9" key="1">
    <citation type="submission" date="2019-09" db="EMBL/GenBank/DDBJ databases">
        <authorList>
            <person name="Cremers G."/>
        </authorList>
    </citation>
    <scope>NUCLEOTIDE SEQUENCE [LARGE SCALE GENOMIC DNA]</scope>
    <source>
        <strain evidence="8">4A</strain>
    </source>
</reference>
<evidence type="ECO:0000256" key="4">
    <source>
        <dbReference type="ARBA" id="ARBA00022801"/>
    </source>
</evidence>
<dbReference type="OrthoDB" id="199022at2"/>
<dbReference type="Proteomes" id="UP000334923">
    <property type="component" value="Unassembled WGS sequence"/>
</dbReference>
<comment type="function">
    <text evidence="6">Bidirectionally degrades single-stranded DNA into large acid-insoluble oligonucleotides, which are then degraded further into small acid-soluble oligonucleotides.</text>
</comment>
<keyword evidence="9" id="KW-1185">Reference proteome</keyword>